<organism evidence="1">
    <name type="scientific">freshwater metagenome</name>
    <dbReference type="NCBI Taxonomy" id="449393"/>
    <lineage>
        <taxon>unclassified sequences</taxon>
        <taxon>metagenomes</taxon>
        <taxon>ecological metagenomes</taxon>
    </lineage>
</organism>
<protein>
    <submittedName>
        <fullName evidence="1">Unannotated protein</fullName>
    </submittedName>
</protein>
<sequence length="71" mass="7786">MDLVLEDDARNIVGLEVKSSATVQARDFAGLEYLSAVTGTRFKMGVVLYMGKAAVRFGPRLWALPLSALWI</sequence>
<gene>
    <name evidence="1" type="ORF">UFOPK4043_01367</name>
</gene>
<proteinExistence type="predicted"/>
<dbReference type="EMBL" id="CAFBPA010000245">
    <property type="protein sequence ID" value="CAB5017024.1"/>
    <property type="molecule type" value="Genomic_DNA"/>
</dbReference>
<accession>A0A6J7QSF3</accession>
<name>A0A6J7QSF3_9ZZZZ</name>
<evidence type="ECO:0000313" key="1">
    <source>
        <dbReference type="EMBL" id="CAB5017024.1"/>
    </source>
</evidence>
<reference evidence="1" key="1">
    <citation type="submission" date="2020-05" db="EMBL/GenBank/DDBJ databases">
        <authorList>
            <person name="Chiriac C."/>
            <person name="Salcher M."/>
            <person name="Ghai R."/>
            <person name="Kavagutti S V."/>
        </authorList>
    </citation>
    <scope>NUCLEOTIDE SEQUENCE</scope>
</reference>
<dbReference type="AlphaFoldDB" id="A0A6J7QSF3"/>